<dbReference type="CDD" id="cd00342">
    <property type="entry name" value="gram_neg_porins"/>
    <property type="match status" value="1"/>
</dbReference>
<organism evidence="13 14">
    <name type="scientific">Aquincola tertiaricarbonis</name>
    <dbReference type="NCBI Taxonomy" id="391953"/>
    <lineage>
        <taxon>Bacteria</taxon>
        <taxon>Pseudomonadati</taxon>
        <taxon>Pseudomonadota</taxon>
        <taxon>Betaproteobacteria</taxon>
        <taxon>Burkholderiales</taxon>
        <taxon>Sphaerotilaceae</taxon>
        <taxon>Aquincola</taxon>
    </lineage>
</organism>
<evidence type="ECO:0000256" key="2">
    <source>
        <dbReference type="ARBA" id="ARBA00011233"/>
    </source>
</evidence>
<evidence type="ECO:0000256" key="8">
    <source>
        <dbReference type="ARBA" id="ARBA00023114"/>
    </source>
</evidence>
<dbReference type="Proteomes" id="UP001056201">
    <property type="component" value="Chromosome 2"/>
</dbReference>
<feature type="chain" id="PRO_5047233346" evidence="11">
    <location>
        <begin position="21"/>
        <end position="335"/>
    </location>
</feature>
<evidence type="ECO:0000256" key="11">
    <source>
        <dbReference type="SAM" id="SignalP"/>
    </source>
</evidence>
<evidence type="ECO:0000256" key="9">
    <source>
        <dbReference type="ARBA" id="ARBA00023136"/>
    </source>
</evidence>
<dbReference type="SUPFAM" id="SSF56935">
    <property type="entry name" value="Porins"/>
    <property type="match status" value="1"/>
</dbReference>
<evidence type="ECO:0000313" key="14">
    <source>
        <dbReference type="Proteomes" id="UP001056201"/>
    </source>
</evidence>
<dbReference type="EMBL" id="CP097636">
    <property type="protein sequence ID" value="URI11671.1"/>
    <property type="molecule type" value="Genomic_DNA"/>
</dbReference>
<dbReference type="InterPro" id="IPR002299">
    <property type="entry name" value="Porin_Neis"/>
</dbReference>
<dbReference type="Gene3D" id="2.40.160.10">
    <property type="entry name" value="Porin"/>
    <property type="match status" value="1"/>
</dbReference>
<feature type="signal peptide" evidence="11">
    <location>
        <begin position="1"/>
        <end position="20"/>
    </location>
</feature>
<evidence type="ECO:0000256" key="5">
    <source>
        <dbReference type="ARBA" id="ARBA00022692"/>
    </source>
</evidence>
<keyword evidence="10" id="KW-0998">Cell outer membrane</keyword>
<keyword evidence="9" id="KW-0472">Membrane</keyword>
<dbReference type="Pfam" id="PF13609">
    <property type="entry name" value="Porin_4"/>
    <property type="match status" value="1"/>
</dbReference>
<accession>A0ABY4SEC4</accession>
<dbReference type="RefSeq" id="WP_250199863.1">
    <property type="nucleotide sequence ID" value="NZ_CP097636.1"/>
</dbReference>
<gene>
    <name evidence="13" type="ORF">MW290_22375</name>
</gene>
<keyword evidence="7" id="KW-0406">Ion transport</keyword>
<evidence type="ECO:0000256" key="10">
    <source>
        <dbReference type="ARBA" id="ARBA00023237"/>
    </source>
</evidence>
<evidence type="ECO:0000313" key="13">
    <source>
        <dbReference type="EMBL" id="URI11671.1"/>
    </source>
</evidence>
<keyword evidence="3" id="KW-0813">Transport</keyword>
<dbReference type="InterPro" id="IPR023614">
    <property type="entry name" value="Porin_dom_sf"/>
</dbReference>
<reference evidence="13" key="1">
    <citation type="submission" date="2022-05" db="EMBL/GenBank/DDBJ databases">
        <title>An RpoN-dependent PEP-CTERM gene is involved in floc formation of an Aquincola tertiaricarbonis strain.</title>
        <authorList>
            <person name="Qiu D."/>
            <person name="Xia M."/>
        </authorList>
    </citation>
    <scope>NUCLEOTIDE SEQUENCE</scope>
    <source>
        <strain evidence="13">RN12</strain>
    </source>
</reference>
<dbReference type="InterPro" id="IPR050298">
    <property type="entry name" value="Gram-neg_bact_OMP"/>
</dbReference>
<evidence type="ECO:0000256" key="4">
    <source>
        <dbReference type="ARBA" id="ARBA00022452"/>
    </source>
</evidence>
<keyword evidence="14" id="KW-1185">Reference proteome</keyword>
<protein>
    <submittedName>
        <fullName evidence="13">Porin</fullName>
    </submittedName>
</protein>
<keyword evidence="6 11" id="KW-0732">Signal</keyword>
<proteinExistence type="predicted"/>
<comment type="subcellular location">
    <subcellularLocation>
        <location evidence="1">Cell outer membrane</location>
        <topology evidence="1">Multi-pass membrane protein</topology>
    </subcellularLocation>
</comment>
<keyword evidence="8" id="KW-0626">Porin</keyword>
<evidence type="ECO:0000256" key="1">
    <source>
        <dbReference type="ARBA" id="ARBA00004571"/>
    </source>
</evidence>
<feature type="domain" description="Porin" evidence="12">
    <location>
        <begin position="8"/>
        <end position="306"/>
    </location>
</feature>
<dbReference type="InterPro" id="IPR033900">
    <property type="entry name" value="Gram_neg_porin_domain"/>
</dbReference>
<keyword evidence="5" id="KW-0812">Transmembrane</keyword>
<dbReference type="PRINTS" id="PR00184">
    <property type="entry name" value="NEISSPPORIN"/>
</dbReference>
<dbReference type="InterPro" id="IPR001702">
    <property type="entry name" value="Porin_Gram-ve"/>
</dbReference>
<comment type="subunit">
    <text evidence="2">Homotrimer.</text>
</comment>
<keyword evidence="4" id="KW-1134">Transmembrane beta strand</keyword>
<evidence type="ECO:0000256" key="6">
    <source>
        <dbReference type="ARBA" id="ARBA00022729"/>
    </source>
</evidence>
<evidence type="ECO:0000259" key="12">
    <source>
        <dbReference type="Pfam" id="PF13609"/>
    </source>
</evidence>
<dbReference type="PANTHER" id="PTHR34501">
    <property type="entry name" value="PROTEIN YDDL-RELATED"/>
    <property type="match status" value="1"/>
</dbReference>
<evidence type="ECO:0000256" key="7">
    <source>
        <dbReference type="ARBA" id="ARBA00023065"/>
    </source>
</evidence>
<sequence length="335" mass="36124">MKRTLIVAAVAALGANAALAQSSVTVFGRVNTSVEYQKNIAVDGKQAVLQNNASRLGFKGTEDLGGGLKADFYLEHRFNSDTGTTTGDFWSGDAWVGLSGGFGNIRAGRLTSAAYYATADWIGMHNHDTGTSEDKLYTYLSGNKNTVSYQTPNFAGFVGEFSVSAGEGVDDNKVYNLAGNYDAGPLHLGVGYERQAESKNSQLALRAVYELGAFTFGGYYQLSDLKDLGAALRDPSSRGFDAGKRNLFRLAGMYTLGASEFHVNVGRADDWDNVDGSKATQWTLAYNYNLSKRTKVYAFYTKVDNGRNLSYFGATGANDTVLDPSSFAVGVRHNF</sequence>
<dbReference type="PANTHER" id="PTHR34501:SF9">
    <property type="entry name" value="MAJOR OUTER MEMBRANE PROTEIN P.IA"/>
    <property type="match status" value="1"/>
</dbReference>
<name>A0ABY4SEC4_AQUTE</name>
<dbReference type="PRINTS" id="PR00182">
    <property type="entry name" value="ECOLNEIPORIN"/>
</dbReference>
<evidence type="ECO:0000256" key="3">
    <source>
        <dbReference type="ARBA" id="ARBA00022448"/>
    </source>
</evidence>